<protein>
    <submittedName>
        <fullName evidence="1">Uncharacterized protein</fullName>
    </submittedName>
</protein>
<dbReference type="EMBL" id="VYKK01000004">
    <property type="protein sequence ID" value="KAA9007301.1"/>
    <property type="molecule type" value="Genomic_DNA"/>
</dbReference>
<gene>
    <name evidence="1" type="ORF">F4V43_02100</name>
</gene>
<accession>A0A5J5GGM0</accession>
<dbReference type="Proteomes" id="UP000367750">
    <property type="component" value="Unassembled WGS sequence"/>
</dbReference>
<sequence>MGINIWNIFKKKDHKSEVLEMRFNYGETNNKNTQVCSSKVDGKNFLAADHVSCEIQRLQEIQNRTKKQRSKKRLQKRIDAYVKAGGAMNG</sequence>
<evidence type="ECO:0000313" key="1">
    <source>
        <dbReference type="EMBL" id="KAA9007301.1"/>
    </source>
</evidence>
<comment type="caution">
    <text evidence="1">The sequence shown here is derived from an EMBL/GenBank/DDBJ whole genome shotgun (WGS) entry which is preliminary data.</text>
</comment>
<dbReference type="RefSeq" id="WP_150456591.1">
    <property type="nucleotide sequence ID" value="NZ_VYKK01000004.1"/>
</dbReference>
<keyword evidence="2" id="KW-1185">Reference proteome</keyword>
<name>A0A5J5GGM0_9BACL</name>
<dbReference type="AlphaFoldDB" id="A0A5J5GGM0"/>
<organism evidence="1 2">
    <name type="scientific">Paenibacillus spiritus</name>
    <dbReference type="NCBI Taxonomy" id="2496557"/>
    <lineage>
        <taxon>Bacteria</taxon>
        <taxon>Bacillati</taxon>
        <taxon>Bacillota</taxon>
        <taxon>Bacilli</taxon>
        <taxon>Bacillales</taxon>
        <taxon>Paenibacillaceae</taxon>
        <taxon>Paenibacillus</taxon>
    </lineage>
</organism>
<proteinExistence type="predicted"/>
<evidence type="ECO:0000313" key="2">
    <source>
        <dbReference type="Proteomes" id="UP000367750"/>
    </source>
</evidence>
<reference evidence="1 2" key="1">
    <citation type="submission" date="2019-09" db="EMBL/GenBank/DDBJ databases">
        <title>Bacillus ochoae sp. nov., Paenibacillus whitsoniae sp. nov., Paenibacillus spiritus sp. nov. Isolated from the Mars Exploration Rover during spacecraft assembly.</title>
        <authorList>
            <person name="Seuylemezian A."/>
            <person name="Vaishampayan P."/>
        </authorList>
    </citation>
    <scope>NUCLEOTIDE SEQUENCE [LARGE SCALE GENOMIC DNA]</scope>
    <source>
        <strain evidence="1 2">MER_111</strain>
    </source>
</reference>